<keyword evidence="2" id="KW-1185">Reference proteome</keyword>
<protein>
    <submittedName>
        <fullName evidence="1">Uncharacterized protein</fullName>
    </submittedName>
</protein>
<name>A0AAV2IQC0_LYMST</name>
<dbReference type="AlphaFoldDB" id="A0AAV2IQC0"/>
<reference evidence="1 2" key="1">
    <citation type="submission" date="2024-04" db="EMBL/GenBank/DDBJ databases">
        <authorList>
            <consortium name="Genoscope - CEA"/>
            <person name="William W."/>
        </authorList>
    </citation>
    <scope>NUCLEOTIDE SEQUENCE [LARGE SCALE GENOMIC DNA]</scope>
</reference>
<dbReference type="EMBL" id="CAXITT010005693">
    <property type="protein sequence ID" value="CAL1549155.1"/>
    <property type="molecule type" value="Genomic_DNA"/>
</dbReference>
<gene>
    <name evidence="1" type="ORF">GSLYS_00022472001</name>
</gene>
<feature type="non-terminal residue" evidence="1">
    <location>
        <position position="1"/>
    </location>
</feature>
<dbReference type="Proteomes" id="UP001497497">
    <property type="component" value="Unassembled WGS sequence"/>
</dbReference>
<proteinExistence type="predicted"/>
<organism evidence="1 2">
    <name type="scientific">Lymnaea stagnalis</name>
    <name type="common">Great pond snail</name>
    <name type="synonym">Helix stagnalis</name>
    <dbReference type="NCBI Taxonomy" id="6523"/>
    <lineage>
        <taxon>Eukaryota</taxon>
        <taxon>Metazoa</taxon>
        <taxon>Spiralia</taxon>
        <taxon>Lophotrochozoa</taxon>
        <taxon>Mollusca</taxon>
        <taxon>Gastropoda</taxon>
        <taxon>Heterobranchia</taxon>
        <taxon>Euthyneura</taxon>
        <taxon>Panpulmonata</taxon>
        <taxon>Hygrophila</taxon>
        <taxon>Lymnaeoidea</taxon>
        <taxon>Lymnaeidae</taxon>
        <taxon>Lymnaea</taxon>
    </lineage>
</organism>
<sequence>APKFFTVQKNSRKITVAKDPFSSDRDLDLPKGPTFQLKKSEKKTTTFIEFKKGDRGWKVGNW</sequence>
<accession>A0AAV2IQC0</accession>
<evidence type="ECO:0000313" key="2">
    <source>
        <dbReference type="Proteomes" id="UP001497497"/>
    </source>
</evidence>
<evidence type="ECO:0000313" key="1">
    <source>
        <dbReference type="EMBL" id="CAL1549155.1"/>
    </source>
</evidence>
<comment type="caution">
    <text evidence="1">The sequence shown here is derived from an EMBL/GenBank/DDBJ whole genome shotgun (WGS) entry which is preliminary data.</text>
</comment>